<keyword evidence="3" id="KW-1185">Reference proteome</keyword>
<feature type="compositionally biased region" description="Basic and acidic residues" evidence="1">
    <location>
        <begin position="157"/>
        <end position="166"/>
    </location>
</feature>
<reference evidence="2 3" key="1">
    <citation type="journal article" date="2018" name="J. Allergy Clin. Immunol.">
        <title>High-quality assembly of Dermatophagoides pteronyssinus genome and transcriptome reveals a wide range of novel allergens.</title>
        <authorList>
            <person name="Liu X.Y."/>
            <person name="Yang K.Y."/>
            <person name="Wang M.Q."/>
            <person name="Kwok J.S."/>
            <person name="Zeng X."/>
            <person name="Yang Z."/>
            <person name="Xiao X.J."/>
            <person name="Lau C.P."/>
            <person name="Li Y."/>
            <person name="Huang Z.M."/>
            <person name="Ba J.G."/>
            <person name="Yim A.K."/>
            <person name="Ouyang C.Y."/>
            <person name="Ngai S.M."/>
            <person name="Chan T.F."/>
            <person name="Leung E.L."/>
            <person name="Liu L."/>
            <person name="Liu Z.G."/>
            <person name="Tsui S.K."/>
        </authorList>
    </citation>
    <scope>NUCLEOTIDE SEQUENCE [LARGE SCALE GENOMIC DNA]</scope>
    <source>
        <strain evidence="2">Derp</strain>
    </source>
</reference>
<comment type="caution">
    <text evidence="2">The sequence shown here is derived from an EMBL/GenBank/DDBJ whole genome shotgun (WGS) entry which is preliminary data.</text>
</comment>
<feature type="region of interest" description="Disordered" evidence="1">
    <location>
        <begin position="302"/>
        <end position="402"/>
    </location>
</feature>
<feature type="compositionally biased region" description="Low complexity" evidence="1">
    <location>
        <begin position="215"/>
        <end position="228"/>
    </location>
</feature>
<feature type="compositionally biased region" description="Basic and acidic residues" evidence="1">
    <location>
        <begin position="391"/>
        <end position="402"/>
    </location>
</feature>
<dbReference type="EMBL" id="NJHN03000107">
    <property type="protein sequence ID" value="KAH9414619.1"/>
    <property type="molecule type" value="Genomic_DNA"/>
</dbReference>
<feature type="region of interest" description="Disordered" evidence="1">
    <location>
        <begin position="126"/>
        <end position="183"/>
    </location>
</feature>
<protein>
    <submittedName>
        <fullName evidence="2">Uncharacterized protein</fullName>
    </submittedName>
</protein>
<feature type="compositionally biased region" description="Polar residues" evidence="1">
    <location>
        <begin position="81"/>
        <end position="99"/>
    </location>
</feature>
<gene>
    <name evidence="2" type="ORF">DERP_008815</name>
</gene>
<reference evidence="2 3" key="2">
    <citation type="journal article" date="2022" name="Mol. Biol. Evol.">
        <title>Comparative Genomics Reveals Insights into the Divergent Evolution of Astigmatic Mites and Household Pest Adaptations.</title>
        <authorList>
            <person name="Xiong Q."/>
            <person name="Wan A.T."/>
            <person name="Liu X."/>
            <person name="Fung C.S."/>
            <person name="Xiao X."/>
            <person name="Malainual N."/>
            <person name="Hou J."/>
            <person name="Wang L."/>
            <person name="Wang M."/>
            <person name="Yang K.Y."/>
            <person name="Cui Y."/>
            <person name="Leung E.L."/>
            <person name="Nong W."/>
            <person name="Shin S.K."/>
            <person name="Au S.W."/>
            <person name="Jeong K.Y."/>
            <person name="Chew F.T."/>
            <person name="Hui J.H."/>
            <person name="Leung T.F."/>
            <person name="Tungtrongchitr A."/>
            <person name="Zhong N."/>
            <person name="Liu Z."/>
            <person name="Tsui S.K."/>
        </authorList>
    </citation>
    <scope>NUCLEOTIDE SEQUENCE [LARGE SCALE GENOMIC DNA]</scope>
    <source>
        <strain evidence="2">Derp</strain>
    </source>
</reference>
<feature type="compositionally biased region" description="Polar residues" evidence="1">
    <location>
        <begin position="302"/>
        <end position="336"/>
    </location>
</feature>
<feature type="region of interest" description="Disordered" evidence="1">
    <location>
        <begin position="64"/>
        <end position="106"/>
    </location>
</feature>
<feature type="compositionally biased region" description="Acidic residues" evidence="1">
    <location>
        <begin position="381"/>
        <end position="390"/>
    </location>
</feature>
<evidence type="ECO:0000313" key="2">
    <source>
        <dbReference type="EMBL" id="KAH9414619.1"/>
    </source>
</evidence>
<dbReference type="Proteomes" id="UP000887458">
    <property type="component" value="Unassembled WGS sequence"/>
</dbReference>
<name>A0ABQ8IWD3_DERPT</name>
<accession>A0ABQ8IWD3</accession>
<feature type="compositionally biased region" description="Polar residues" evidence="1">
    <location>
        <begin position="1"/>
        <end position="12"/>
    </location>
</feature>
<feature type="compositionally biased region" description="Basic and acidic residues" evidence="1">
    <location>
        <begin position="21"/>
        <end position="31"/>
    </location>
</feature>
<evidence type="ECO:0000313" key="3">
    <source>
        <dbReference type="Proteomes" id="UP000887458"/>
    </source>
</evidence>
<organism evidence="2 3">
    <name type="scientific">Dermatophagoides pteronyssinus</name>
    <name type="common">European house dust mite</name>
    <dbReference type="NCBI Taxonomy" id="6956"/>
    <lineage>
        <taxon>Eukaryota</taxon>
        <taxon>Metazoa</taxon>
        <taxon>Ecdysozoa</taxon>
        <taxon>Arthropoda</taxon>
        <taxon>Chelicerata</taxon>
        <taxon>Arachnida</taxon>
        <taxon>Acari</taxon>
        <taxon>Acariformes</taxon>
        <taxon>Sarcoptiformes</taxon>
        <taxon>Astigmata</taxon>
        <taxon>Psoroptidia</taxon>
        <taxon>Analgoidea</taxon>
        <taxon>Pyroglyphidae</taxon>
        <taxon>Dermatophagoidinae</taxon>
        <taxon>Dermatophagoides</taxon>
    </lineage>
</organism>
<sequence>MESKSIENNGVSATGGAGDDIEPKIEKKDVNNDTEAGFPAFRFPSGFEQQIGMLSSMMQQNHGLFDQLIGKQNQSKRDTNNNDSTSSADKGSTKSNDPFSSPDMAGKMFEQSMGMINSMFRDGQGGADMFGKFFGQRSPASAAATADDQPIPNVYPKLDDMDDTKQRQQQQPPQSKGHQQGQIDIEQLLAQGINSLGLKINDRNAGDLLGQLLGQTKKQQQQPSQPTSESEARHFYPKLDDLDIDNKPKQQPRPSSPPRSSSNQPTSPINLDNVINQGIDVIGTALKGNAGSIFGSLLKNSISTKNNSSQHSYNVPEQPRSSSQTIPEQPKSNQPFKQVDVEFPDDVRSGSTNPIPSAPPSRQMPEPIKPSSEPIRKKLEPEEEVEEENDEKSKTKKDSEKILDFIPDDAFEAAFDAMAFGKK</sequence>
<feature type="region of interest" description="Disordered" evidence="1">
    <location>
        <begin position="1"/>
        <end position="43"/>
    </location>
</feature>
<proteinExistence type="predicted"/>
<feature type="compositionally biased region" description="Low complexity" evidence="1">
    <location>
        <begin position="167"/>
        <end position="182"/>
    </location>
</feature>
<evidence type="ECO:0000256" key="1">
    <source>
        <dbReference type="SAM" id="MobiDB-lite"/>
    </source>
</evidence>
<feature type="region of interest" description="Disordered" evidence="1">
    <location>
        <begin position="215"/>
        <end position="272"/>
    </location>
</feature>
<feature type="compositionally biased region" description="Basic and acidic residues" evidence="1">
    <location>
        <begin position="230"/>
        <end position="248"/>
    </location>
</feature>
<feature type="compositionally biased region" description="Low complexity" evidence="1">
    <location>
        <begin position="258"/>
        <end position="268"/>
    </location>
</feature>